<feature type="domain" description="Co-chaperone HscB C-terminal oligomerisation" evidence="3">
    <location>
        <begin position="90"/>
        <end position="163"/>
    </location>
</feature>
<keyword evidence="2" id="KW-0143">Chaperone</keyword>
<dbReference type="InterPro" id="IPR004640">
    <property type="entry name" value="HscB"/>
</dbReference>
<dbReference type="Proteomes" id="UP000294404">
    <property type="component" value="Chromosome"/>
</dbReference>
<dbReference type="SUPFAM" id="SSF47144">
    <property type="entry name" value="HSC20 (HSCB), C-terminal oligomerisation domain"/>
    <property type="match status" value="1"/>
</dbReference>
<protein>
    <submittedName>
        <fullName evidence="4">Co-chaperone protein HscB</fullName>
    </submittedName>
</protein>
<name>A0A451CYR3_9GAMM</name>
<evidence type="ECO:0000313" key="4">
    <source>
        <dbReference type="EMBL" id="VFP78418.1"/>
    </source>
</evidence>
<dbReference type="InterPro" id="IPR036869">
    <property type="entry name" value="J_dom_sf"/>
</dbReference>
<comment type="similarity">
    <text evidence="1">Belongs to the HscB family.</text>
</comment>
<dbReference type="Pfam" id="PF07743">
    <property type="entry name" value="HSCB_C"/>
    <property type="match status" value="1"/>
</dbReference>
<organism evidence="4 5">
    <name type="scientific">Buchnera aphidicola</name>
    <name type="common">Cinara cuneomaculata</name>
    <dbReference type="NCBI Taxonomy" id="1660040"/>
    <lineage>
        <taxon>Bacteria</taxon>
        <taxon>Pseudomonadati</taxon>
        <taxon>Pseudomonadota</taxon>
        <taxon>Gammaproteobacteria</taxon>
        <taxon>Enterobacterales</taxon>
        <taxon>Erwiniaceae</taxon>
        <taxon>Buchnera</taxon>
    </lineage>
</organism>
<evidence type="ECO:0000259" key="3">
    <source>
        <dbReference type="Pfam" id="PF07743"/>
    </source>
</evidence>
<dbReference type="InterPro" id="IPR009073">
    <property type="entry name" value="HscB_oligo_C"/>
</dbReference>
<dbReference type="GO" id="GO:0051087">
    <property type="term" value="F:protein-folding chaperone binding"/>
    <property type="evidence" value="ECO:0007669"/>
    <property type="project" value="InterPro"/>
</dbReference>
<dbReference type="PANTHER" id="PTHR14021:SF15">
    <property type="entry name" value="IRON-SULFUR CLUSTER CO-CHAPERONE PROTEIN HSCB"/>
    <property type="match status" value="1"/>
</dbReference>
<dbReference type="SUPFAM" id="SSF46565">
    <property type="entry name" value="Chaperone J-domain"/>
    <property type="match status" value="1"/>
</dbReference>
<dbReference type="Gene3D" id="1.20.1280.20">
    <property type="entry name" value="HscB, C-terminal domain"/>
    <property type="match status" value="1"/>
</dbReference>
<dbReference type="OrthoDB" id="287587at2"/>
<dbReference type="GO" id="GO:0001671">
    <property type="term" value="F:ATPase activator activity"/>
    <property type="evidence" value="ECO:0007669"/>
    <property type="project" value="InterPro"/>
</dbReference>
<dbReference type="PANTHER" id="PTHR14021">
    <property type="entry name" value="IRON-SULFUR CLUSTER CO-CHAPERONE PROTEIN HSCB"/>
    <property type="match status" value="1"/>
</dbReference>
<dbReference type="NCBIfam" id="TIGR00714">
    <property type="entry name" value="hscB"/>
    <property type="match status" value="1"/>
</dbReference>
<dbReference type="GO" id="GO:0044571">
    <property type="term" value="P:[2Fe-2S] cluster assembly"/>
    <property type="evidence" value="ECO:0007669"/>
    <property type="project" value="InterPro"/>
</dbReference>
<reference evidence="4 5" key="1">
    <citation type="submission" date="2019-02" db="EMBL/GenBank/DDBJ databases">
        <authorList>
            <person name="Manzano-Marin A."/>
            <person name="Manzano-Marin A."/>
        </authorList>
    </citation>
    <scope>NUCLEOTIDE SEQUENCE [LARGE SCALE GENOMIC DNA]</scope>
    <source>
        <strain evidence="4 5">BuCicuneomaculata</strain>
    </source>
</reference>
<accession>A0A451CYR3</accession>
<evidence type="ECO:0000256" key="1">
    <source>
        <dbReference type="ARBA" id="ARBA00010476"/>
    </source>
</evidence>
<dbReference type="RefSeq" id="WP_154027754.1">
    <property type="nucleotide sequence ID" value="NZ_LR217695.1"/>
</dbReference>
<dbReference type="Gene3D" id="1.10.287.110">
    <property type="entry name" value="DnaJ domain"/>
    <property type="match status" value="1"/>
</dbReference>
<dbReference type="EMBL" id="LR217695">
    <property type="protein sequence ID" value="VFP78418.1"/>
    <property type="molecule type" value="Genomic_DNA"/>
</dbReference>
<dbReference type="GO" id="GO:0051259">
    <property type="term" value="P:protein complex oligomerization"/>
    <property type="evidence" value="ECO:0007669"/>
    <property type="project" value="InterPro"/>
</dbReference>
<dbReference type="AlphaFoldDB" id="A0A451CYR3"/>
<evidence type="ECO:0000256" key="2">
    <source>
        <dbReference type="ARBA" id="ARBA00023186"/>
    </source>
</evidence>
<sequence>MNYFDLFQLSPQFNIDQNKLINKFYELQHKYHPDNYLDKKLNKKNQLLMSIKINQGFNILKNKFTRAQYLLKINKKKINTKKNYISNQNNVLIKQFQLHEKLQKIKNQSNSHIQINNFIKKIKVKLNLYFLQFNNAIQEKKINSANKIFYHISFIYKIIKKAKNLKKI</sequence>
<proteinExistence type="inferred from homology"/>
<evidence type="ECO:0000313" key="5">
    <source>
        <dbReference type="Proteomes" id="UP000294404"/>
    </source>
</evidence>
<gene>
    <name evidence="4" type="primary">hscB</name>
    <name evidence="4" type="ORF">BUCICUMA2628_403</name>
</gene>
<dbReference type="InterPro" id="IPR036386">
    <property type="entry name" value="HscB_C_sf"/>
</dbReference>